<dbReference type="GO" id="GO:0009143">
    <property type="term" value="P:nucleoside triphosphate catabolic process"/>
    <property type="evidence" value="ECO:0007669"/>
    <property type="project" value="InterPro"/>
</dbReference>
<keyword evidence="2" id="KW-0378">Hydrolase</keyword>
<dbReference type="AlphaFoldDB" id="A0A183SVW5"/>
<proteinExistence type="inferred from homology"/>
<dbReference type="Pfam" id="PF01725">
    <property type="entry name" value="Ham1p_like"/>
    <property type="match status" value="1"/>
</dbReference>
<evidence type="ECO:0000313" key="3">
    <source>
        <dbReference type="EMBL" id="VDL94748.1"/>
    </source>
</evidence>
<dbReference type="SUPFAM" id="SSF52972">
    <property type="entry name" value="ITPase-like"/>
    <property type="match status" value="1"/>
</dbReference>
<dbReference type="GO" id="GO:0005737">
    <property type="term" value="C:cytoplasm"/>
    <property type="evidence" value="ECO:0007669"/>
    <property type="project" value="TreeGrafter"/>
</dbReference>
<dbReference type="InterPro" id="IPR002637">
    <property type="entry name" value="RdgB/HAM1"/>
</dbReference>
<dbReference type="Proteomes" id="UP000275846">
    <property type="component" value="Unassembled WGS sequence"/>
</dbReference>
<gene>
    <name evidence="3" type="ORF">SSLN_LOCUS8363</name>
</gene>
<protein>
    <submittedName>
        <fullName evidence="5">Inosine triphosphate pyrophosphatase</fullName>
    </submittedName>
</protein>
<accession>A0A183SVW5</accession>
<evidence type="ECO:0000256" key="1">
    <source>
        <dbReference type="ARBA" id="ARBA00008023"/>
    </source>
</evidence>
<dbReference type="Gene3D" id="3.90.950.10">
    <property type="match status" value="1"/>
</dbReference>
<reference evidence="5" key="1">
    <citation type="submission" date="2016-06" db="UniProtKB">
        <authorList>
            <consortium name="WormBaseParasite"/>
        </authorList>
    </citation>
    <scope>IDENTIFICATION</scope>
</reference>
<keyword evidence="4" id="KW-1185">Reference proteome</keyword>
<dbReference type="GO" id="GO:0047429">
    <property type="term" value="F:nucleoside triphosphate diphosphatase activity"/>
    <property type="evidence" value="ECO:0007669"/>
    <property type="project" value="InterPro"/>
</dbReference>
<evidence type="ECO:0000313" key="4">
    <source>
        <dbReference type="Proteomes" id="UP000275846"/>
    </source>
</evidence>
<evidence type="ECO:0000256" key="2">
    <source>
        <dbReference type="ARBA" id="ARBA00022801"/>
    </source>
</evidence>
<dbReference type="STRING" id="70667.A0A183SVW5"/>
<name>A0A183SVW5_SCHSO</name>
<dbReference type="CDD" id="cd00515">
    <property type="entry name" value="HAM1"/>
    <property type="match status" value="1"/>
</dbReference>
<dbReference type="WBParaSite" id="SSLN_0000869301-mRNA-1">
    <property type="protein sequence ID" value="SSLN_0000869301-mRNA-1"/>
    <property type="gene ID" value="SSLN_0000869301"/>
</dbReference>
<dbReference type="EMBL" id="UYSU01034616">
    <property type="protein sequence ID" value="VDL94748.1"/>
    <property type="molecule type" value="Genomic_DNA"/>
</dbReference>
<reference evidence="3 4" key="2">
    <citation type="submission" date="2018-11" db="EMBL/GenBank/DDBJ databases">
        <authorList>
            <consortium name="Pathogen Informatics"/>
        </authorList>
    </citation>
    <scope>NUCLEOTIDE SEQUENCE [LARGE SCALE GENOMIC DNA]</scope>
    <source>
        <strain evidence="3 4">NST_G2</strain>
    </source>
</reference>
<organism evidence="5">
    <name type="scientific">Schistocephalus solidus</name>
    <name type="common">Tapeworm</name>
    <dbReference type="NCBI Taxonomy" id="70667"/>
    <lineage>
        <taxon>Eukaryota</taxon>
        <taxon>Metazoa</taxon>
        <taxon>Spiralia</taxon>
        <taxon>Lophotrochozoa</taxon>
        <taxon>Platyhelminthes</taxon>
        <taxon>Cestoda</taxon>
        <taxon>Eucestoda</taxon>
        <taxon>Diphyllobothriidea</taxon>
        <taxon>Diphyllobothriidae</taxon>
        <taxon>Schistocephalus</taxon>
    </lineage>
</organism>
<sequence length="136" mass="14559">MDIFLCVLSFKYLDIDLPEYQGTAEEIAILKCRFAAEQVDVPVLVEDTGLGFDALKGLPGPYIKWLLKAVGAKGFHKMLVVFAAENTMAAATCTFASCAGCGQPVSLFQGGTRGRIVERRGSSGFGCDPCFLPKGN</sequence>
<dbReference type="OrthoDB" id="6288734at2759"/>
<dbReference type="PANTHER" id="PTHR11067:SF9">
    <property type="entry name" value="INOSINE TRIPHOSPHATE PYROPHOSPHATASE"/>
    <property type="match status" value="1"/>
</dbReference>
<comment type="similarity">
    <text evidence="1">Belongs to the HAM1 NTPase family.</text>
</comment>
<dbReference type="InterPro" id="IPR029001">
    <property type="entry name" value="ITPase-like_fam"/>
</dbReference>
<dbReference type="PANTHER" id="PTHR11067">
    <property type="entry name" value="INOSINE TRIPHOSPHATE PYROPHOSPHATASE/HAM1 PROTEIN"/>
    <property type="match status" value="1"/>
</dbReference>
<evidence type="ECO:0000313" key="5">
    <source>
        <dbReference type="WBParaSite" id="SSLN_0000869301-mRNA-1"/>
    </source>
</evidence>